<proteinExistence type="predicted"/>
<name>A0A179SAS3_9HYPH</name>
<dbReference type="AlphaFoldDB" id="A0A179SAS3"/>
<dbReference type="OrthoDB" id="7986593at2"/>
<gene>
    <name evidence="1" type="ORF">A5481_16050</name>
</gene>
<protein>
    <submittedName>
        <fullName evidence="1">Uncharacterized protein</fullName>
    </submittedName>
</protein>
<dbReference type="RefSeq" id="WP_053082613.1">
    <property type="nucleotide sequence ID" value="NZ_LWHQ01000028.1"/>
</dbReference>
<organism evidence="1 2">
    <name type="scientific">Methylobacterium platani</name>
    <dbReference type="NCBI Taxonomy" id="427683"/>
    <lineage>
        <taxon>Bacteria</taxon>
        <taxon>Pseudomonadati</taxon>
        <taxon>Pseudomonadota</taxon>
        <taxon>Alphaproteobacteria</taxon>
        <taxon>Hyphomicrobiales</taxon>
        <taxon>Methylobacteriaceae</taxon>
        <taxon>Methylobacterium</taxon>
    </lineage>
</organism>
<comment type="caution">
    <text evidence="1">The sequence shown here is derived from an EMBL/GenBank/DDBJ whole genome shotgun (WGS) entry which is preliminary data.</text>
</comment>
<dbReference type="STRING" id="427683.A5481_16050"/>
<reference evidence="1 2" key="1">
    <citation type="submission" date="2016-04" db="EMBL/GenBank/DDBJ databases">
        <authorList>
            <person name="Evans L.H."/>
            <person name="Alamgir A."/>
            <person name="Owens N."/>
            <person name="Weber N.D."/>
            <person name="Virtaneva K."/>
            <person name="Barbian K."/>
            <person name="Babar A."/>
            <person name="Rosenke K."/>
        </authorList>
    </citation>
    <scope>NUCLEOTIDE SEQUENCE [LARGE SCALE GENOMIC DNA]</scope>
    <source>
        <strain evidence="1 2">PMB02</strain>
    </source>
</reference>
<dbReference type="EMBL" id="LWHQ01000028">
    <property type="protein sequence ID" value="OAS23958.1"/>
    <property type="molecule type" value="Genomic_DNA"/>
</dbReference>
<evidence type="ECO:0000313" key="1">
    <source>
        <dbReference type="EMBL" id="OAS23958.1"/>
    </source>
</evidence>
<dbReference type="Proteomes" id="UP000078316">
    <property type="component" value="Unassembled WGS sequence"/>
</dbReference>
<evidence type="ECO:0000313" key="2">
    <source>
        <dbReference type="Proteomes" id="UP000078316"/>
    </source>
</evidence>
<accession>A0A179SAS3</accession>
<sequence>MAAPPRAIPGAMRVAFHPVPEHPDAVGTLDGAPLVVVGRELRVGGQTVPLEEAGEALATAVEGAATALWGGDYLGSLARVLDMNRRSVVSDRIARNGLPAWALAILGHGTGHPRPRALGYLLLAAAELIDDAGETPAAFRGADCAGLARQDLENALALVARARDQKILPGRTG</sequence>